<gene>
    <name evidence="1" type="ORF">AFUS01_LOCUS23426</name>
</gene>
<evidence type="ECO:0000313" key="1">
    <source>
        <dbReference type="EMBL" id="CAG7784759.1"/>
    </source>
</evidence>
<keyword evidence="2" id="KW-1185">Reference proteome</keyword>
<dbReference type="EMBL" id="CAJVCH010282019">
    <property type="protein sequence ID" value="CAG7784759.1"/>
    <property type="molecule type" value="Genomic_DNA"/>
</dbReference>
<reference evidence="1" key="1">
    <citation type="submission" date="2021-06" db="EMBL/GenBank/DDBJ databases">
        <authorList>
            <person name="Hodson N. C."/>
            <person name="Mongue J. A."/>
            <person name="Jaron S. K."/>
        </authorList>
    </citation>
    <scope>NUCLEOTIDE SEQUENCE</scope>
</reference>
<comment type="caution">
    <text evidence="1">The sequence shown here is derived from an EMBL/GenBank/DDBJ whole genome shotgun (WGS) entry which is preliminary data.</text>
</comment>
<sequence length="82" mass="9702">MRKLVLDMNPTLMTEGIYPYKYSSTTCTGALSRQNLYKELIFSDEIISTRNLRREFMNVLNYLLRGFSWVSSSVNTIYVQRY</sequence>
<accession>A0A8J2L029</accession>
<evidence type="ECO:0000313" key="2">
    <source>
        <dbReference type="Proteomes" id="UP000708208"/>
    </source>
</evidence>
<proteinExistence type="predicted"/>
<organism evidence="1 2">
    <name type="scientific">Allacma fusca</name>
    <dbReference type="NCBI Taxonomy" id="39272"/>
    <lineage>
        <taxon>Eukaryota</taxon>
        <taxon>Metazoa</taxon>
        <taxon>Ecdysozoa</taxon>
        <taxon>Arthropoda</taxon>
        <taxon>Hexapoda</taxon>
        <taxon>Collembola</taxon>
        <taxon>Symphypleona</taxon>
        <taxon>Sminthuridae</taxon>
        <taxon>Allacma</taxon>
    </lineage>
</organism>
<name>A0A8J2L029_9HEXA</name>
<protein>
    <submittedName>
        <fullName evidence="1">Uncharacterized protein</fullName>
    </submittedName>
</protein>
<dbReference type="Proteomes" id="UP000708208">
    <property type="component" value="Unassembled WGS sequence"/>
</dbReference>
<dbReference type="AlphaFoldDB" id="A0A8J2L029"/>